<keyword evidence="2" id="KW-0547">Nucleotide-binding</keyword>
<dbReference type="OrthoDB" id="5429767at2"/>
<evidence type="ECO:0000313" key="5">
    <source>
        <dbReference type="EMBL" id="SKA68023.1"/>
    </source>
</evidence>
<proteinExistence type="inferred from homology"/>
<dbReference type="CDD" id="cd00009">
    <property type="entry name" value="AAA"/>
    <property type="match status" value="1"/>
</dbReference>
<dbReference type="GO" id="GO:0005524">
    <property type="term" value="F:ATP binding"/>
    <property type="evidence" value="ECO:0007669"/>
    <property type="project" value="UniProtKB-KW"/>
</dbReference>
<dbReference type="InterPro" id="IPR011704">
    <property type="entry name" value="ATPase_dyneun-rel_AAA"/>
</dbReference>
<dbReference type="SUPFAM" id="SSF52540">
    <property type="entry name" value="P-loop containing nucleoside triphosphate hydrolases"/>
    <property type="match status" value="1"/>
</dbReference>
<reference evidence="5 6" key="1">
    <citation type="submission" date="2017-02" db="EMBL/GenBank/DDBJ databases">
        <authorList>
            <person name="Peterson S.W."/>
        </authorList>
    </citation>
    <scope>NUCLEOTIDE SEQUENCE [LARGE SCALE GENOMIC DNA]</scope>
    <source>
        <strain evidence="5 6">DSM 18034</strain>
    </source>
</reference>
<dbReference type="GO" id="GO:0016887">
    <property type="term" value="F:ATP hydrolysis activity"/>
    <property type="evidence" value="ECO:0007669"/>
    <property type="project" value="InterPro"/>
</dbReference>
<sequence length="344" mass="37940">MHSHKELESLVSVDMDAGEVFSGKRSGTTVKGYAKATSYTPAIHPEFIYHDAMRDIVVWFMSPPEPLYVFGPTGSGKTSLIRQLAAKLHYPVFEVTGHSRLEFPELLGHLSLDNGSMRYEYGPLALAMKYGGLVLINELDLLDPATAAGLNSVLDGSPLCISDNGGEMIIPHPMFRFVATANTNGGADETGLYQGTLRQNIAFMDRFWLCELGYPPADAELSLLQKVAPRLPETIRSAMVDFAGEVRKLFMGNGENSEHSIELTFSTRALIRWAELTVKFQPLARQGIQPVSYALYKFISFLGIMSRTYSVFLSVEKSLSLGWSKSPRPPLTRGPSNSLILLAR</sequence>
<dbReference type="InterPro" id="IPR003593">
    <property type="entry name" value="AAA+_ATPase"/>
</dbReference>
<dbReference type="RefSeq" id="WP_078684236.1">
    <property type="nucleotide sequence ID" value="NZ_FUYA01000002.1"/>
</dbReference>
<feature type="domain" description="AAA+ ATPase" evidence="4">
    <location>
        <begin position="63"/>
        <end position="213"/>
    </location>
</feature>
<dbReference type="Pfam" id="PF08406">
    <property type="entry name" value="CbbQ_C"/>
    <property type="match status" value="1"/>
</dbReference>
<dbReference type="EMBL" id="FUYA01000002">
    <property type="protein sequence ID" value="SKA68023.1"/>
    <property type="molecule type" value="Genomic_DNA"/>
</dbReference>
<protein>
    <submittedName>
        <fullName evidence="5">Cobaltochelatase CobS</fullName>
    </submittedName>
</protein>
<dbReference type="InterPro" id="IPR027417">
    <property type="entry name" value="P-loop_NTPase"/>
</dbReference>
<keyword evidence="3" id="KW-0067">ATP-binding</keyword>
<gene>
    <name evidence="5" type="ORF">SAMN02745702_00934</name>
</gene>
<dbReference type="Pfam" id="PF07728">
    <property type="entry name" value="AAA_5"/>
    <property type="match status" value="1"/>
</dbReference>
<dbReference type="Proteomes" id="UP000189733">
    <property type="component" value="Unassembled WGS sequence"/>
</dbReference>
<evidence type="ECO:0000256" key="1">
    <source>
        <dbReference type="ARBA" id="ARBA00009417"/>
    </source>
</evidence>
<dbReference type="AlphaFoldDB" id="A0A1T4VSS5"/>
<dbReference type="Gene3D" id="3.40.50.300">
    <property type="entry name" value="P-loop containing nucleotide triphosphate hydrolases"/>
    <property type="match status" value="1"/>
</dbReference>
<comment type="similarity">
    <text evidence="1">Belongs to the CbbQ/NirQ/NorQ/GpvN family.</text>
</comment>
<evidence type="ECO:0000256" key="2">
    <source>
        <dbReference type="ARBA" id="ARBA00022741"/>
    </source>
</evidence>
<name>A0A1T4VSS5_9BACT</name>
<dbReference type="PANTHER" id="PTHR42759">
    <property type="entry name" value="MOXR FAMILY PROTEIN"/>
    <property type="match status" value="1"/>
</dbReference>
<keyword evidence="6" id="KW-1185">Reference proteome</keyword>
<dbReference type="InterPro" id="IPR013615">
    <property type="entry name" value="CbbQ_C"/>
</dbReference>
<dbReference type="SMART" id="SM00382">
    <property type="entry name" value="AAA"/>
    <property type="match status" value="1"/>
</dbReference>
<dbReference type="STRING" id="1121442.SAMN02745702_00934"/>
<evidence type="ECO:0000313" key="6">
    <source>
        <dbReference type="Proteomes" id="UP000189733"/>
    </source>
</evidence>
<accession>A0A1T4VSS5</accession>
<dbReference type="PANTHER" id="PTHR42759:SF1">
    <property type="entry name" value="MAGNESIUM-CHELATASE SUBUNIT CHLD"/>
    <property type="match status" value="1"/>
</dbReference>
<evidence type="ECO:0000256" key="3">
    <source>
        <dbReference type="ARBA" id="ARBA00022840"/>
    </source>
</evidence>
<dbReference type="InterPro" id="IPR050764">
    <property type="entry name" value="CbbQ/NirQ/NorQ/GpvN"/>
</dbReference>
<evidence type="ECO:0000259" key="4">
    <source>
        <dbReference type="SMART" id="SM00382"/>
    </source>
</evidence>
<organism evidence="5 6">
    <name type="scientific">Desulfobaculum bizertense DSM 18034</name>
    <dbReference type="NCBI Taxonomy" id="1121442"/>
    <lineage>
        <taxon>Bacteria</taxon>
        <taxon>Pseudomonadati</taxon>
        <taxon>Thermodesulfobacteriota</taxon>
        <taxon>Desulfovibrionia</taxon>
        <taxon>Desulfovibrionales</taxon>
        <taxon>Desulfovibrionaceae</taxon>
        <taxon>Desulfobaculum</taxon>
    </lineage>
</organism>